<keyword evidence="1" id="KW-0812">Transmembrane</keyword>
<dbReference type="EMBL" id="VJMH01006966">
    <property type="protein sequence ID" value="KAF0686934.1"/>
    <property type="molecule type" value="Genomic_DNA"/>
</dbReference>
<feature type="transmembrane region" description="Helical" evidence="1">
    <location>
        <begin position="47"/>
        <end position="69"/>
    </location>
</feature>
<dbReference type="InterPro" id="IPR050327">
    <property type="entry name" value="Proton-linked_MCT"/>
</dbReference>
<accession>A0A485LIE1</accession>
<dbReference type="AlphaFoldDB" id="A0A485LIE1"/>
<evidence type="ECO:0000313" key="4">
    <source>
        <dbReference type="Proteomes" id="UP000332933"/>
    </source>
</evidence>
<dbReference type="PANTHER" id="PTHR11360">
    <property type="entry name" value="MONOCARBOXYLATE TRANSPORTER"/>
    <property type="match status" value="1"/>
</dbReference>
<dbReference type="EMBL" id="CAADRA010006992">
    <property type="protein sequence ID" value="VFT97954.1"/>
    <property type="molecule type" value="Genomic_DNA"/>
</dbReference>
<keyword evidence="4" id="KW-1185">Reference proteome</keyword>
<gene>
    <name evidence="3" type="primary">Aste57867_21282</name>
    <name evidence="2" type="ORF">As57867_021213</name>
    <name evidence="3" type="ORF">ASTE57867_21282</name>
</gene>
<dbReference type="OrthoDB" id="410267at2759"/>
<dbReference type="PANTHER" id="PTHR11360:SF317">
    <property type="entry name" value="MAJOR FACILITATOR SUPERFAMILY (MFS) PROFILE DOMAIN-CONTAINING PROTEIN-RELATED"/>
    <property type="match status" value="1"/>
</dbReference>
<reference evidence="2" key="2">
    <citation type="submission" date="2019-06" db="EMBL/GenBank/DDBJ databases">
        <title>Genomics analysis of Aphanomyces spp. identifies a new class of oomycete effector associated with host adaptation.</title>
        <authorList>
            <person name="Gaulin E."/>
        </authorList>
    </citation>
    <scope>NUCLEOTIDE SEQUENCE</scope>
    <source>
        <strain evidence="2">CBS 578.67</strain>
    </source>
</reference>
<dbReference type="Proteomes" id="UP000332933">
    <property type="component" value="Unassembled WGS sequence"/>
</dbReference>
<organism evidence="3 4">
    <name type="scientific">Aphanomyces stellatus</name>
    <dbReference type="NCBI Taxonomy" id="120398"/>
    <lineage>
        <taxon>Eukaryota</taxon>
        <taxon>Sar</taxon>
        <taxon>Stramenopiles</taxon>
        <taxon>Oomycota</taxon>
        <taxon>Saprolegniomycetes</taxon>
        <taxon>Saprolegniales</taxon>
        <taxon>Verrucalvaceae</taxon>
        <taxon>Aphanomyces</taxon>
    </lineage>
</organism>
<keyword evidence="1" id="KW-0472">Membrane</keyword>
<feature type="transmembrane region" description="Helical" evidence="1">
    <location>
        <begin position="115"/>
        <end position="133"/>
    </location>
</feature>
<dbReference type="SUPFAM" id="SSF103473">
    <property type="entry name" value="MFS general substrate transporter"/>
    <property type="match status" value="1"/>
</dbReference>
<name>A0A485LIE1_9STRA</name>
<dbReference type="Gene3D" id="1.20.1250.20">
    <property type="entry name" value="MFS general substrate transporter like domains"/>
    <property type="match status" value="1"/>
</dbReference>
<dbReference type="InterPro" id="IPR036259">
    <property type="entry name" value="MFS_trans_sf"/>
</dbReference>
<protein>
    <submittedName>
        <fullName evidence="3">Aste57867_21282 protein</fullName>
    </submittedName>
</protein>
<feature type="transmembrane region" description="Helical" evidence="1">
    <location>
        <begin position="145"/>
        <end position="166"/>
    </location>
</feature>
<evidence type="ECO:0000313" key="2">
    <source>
        <dbReference type="EMBL" id="KAF0686934.1"/>
    </source>
</evidence>
<sequence>MAACLARHWTSLPPPKSAAQIEAETHLVCVPKFSRSLTSSAEPFNRWLLLAAACLIHICSGSLNAWPSMVTPMDAFPYTNPYAGGTVHTLYFAMASLGVSAALAGPWLERCGPGVVMLFGALCFGLGNVVTALSHSNHSIVSVYLGYGVLAGIGFGLTFLAALATLQ</sequence>
<evidence type="ECO:0000256" key="1">
    <source>
        <dbReference type="SAM" id="Phobius"/>
    </source>
</evidence>
<keyword evidence="1" id="KW-1133">Transmembrane helix</keyword>
<evidence type="ECO:0000313" key="3">
    <source>
        <dbReference type="EMBL" id="VFT97954.1"/>
    </source>
</evidence>
<proteinExistence type="predicted"/>
<reference evidence="3 4" key="1">
    <citation type="submission" date="2019-03" db="EMBL/GenBank/DDBJ databases">
        <authorList>
            <person name="Gaulin E."/>
            <person name="Dumas B."/>
        </authorList>
    </citation>
    <scope>NUCLEOTIDE SEQUENCE [LARGE SCALE GENOMIC DNA]</scope>
    <source>
        <strain evidence="3">CBS 568.67</strain>
    </source>
</reference>
<feature type="transmembrane region" description="Helical" evidence="1">
    <location>
        <begin position="89"/>
        <end position="108"/>
    </location>
</feature>